<dbReference type="EMBL" id="NESP01000001">
    <property type="protein sequence ID" value="PUE59664.1"/>
    <property type="molecule type" value="Genomic_DNA"/>
</dbReference>
<proteinExistence type="predicted"/>
<evidence type="ECO:0000313" key="4">
    <source>
        <dbReference type="Proteomes" id="UP000251341"/>
    </source>
</evidence>
<comment type="caution">
    <text evidence="3">The sequence shown here is derived from an EMBL/GenBank/DDBJ whole genome shotgun (WGS) entry which is preliminary data.</text>
</comment>
<feature type="domain" description="Sialidase" evidence="2">
    <location>
        <begin position="87"/>
        <end position="362"/>
    </location>
</feature>
<feature type="chain" id="PRO_5016344540" description="Sialidase domain-containing protein" evidence="1">
    <location>
        <begin position="21"/>
        <end position="401"/>
    </location>
</feature>
<reference evidence="3 4" key="1">
    <citation type="submission" date="2017-04" db="EMBL/GenBank/DDBJ databases">
        <title>Unexpected and diverse lifestyles within the genus Limnohabitans.</title>
        <authorList>
            <person name="Kasalicky V."/>
            <person name="Mehrshad M."/>
            <person name="Andrei S.-A."/>
            <person name="Salcher M."/>
            <person name="Kratochvilova H."/>
            <person name="Simek K."/>
            <person name="Ghai R."/>
        </authorList>
    </citation>
    <scope>NUCLEOTIDE SEQUENCE [LARGE SCALE GENOMIC DNA]</scope>
    <source>
        <strain evidence="3 4">MWH-C5</strain>
    </source>
</reference>
<dbReference type="SUPFAM" id="SSF50939">
    <property type="entry name" value="Sialidases"/>
    <property type="match status" value="1"/>
</dbReference>
<dbReference type="AlphaFoldDB" id="A0A315EUG5"/>
<dbReference type="PANTHER" id="PTHR43752">
    <property type="entry name" value="BNR/ASP-BOX REPEAT FAMILY PROTEIN"/>
    <property type="match status" value="1"/>
</dbReference>
<evidence type="ECO:0000259" key="2">
    <source>
        <dbReference type="Pfam" id="PF13088"/>
    </source>
</evidence>
<evidence type="ECO:0000313" key="3">
    <source>
        <dbReference type="EMBL" id="PUE59664.1"/>
    </source>
</evidence>
<dbReference type="Pfam" id="PF13088">
    <property type="entry name" value="BNR_2"/>
    <property type="match status" value="1"/>
</dbReference>
<organism evidence="3 4">
    <name type="scientific">Limnohabitans curvus</name>
    <dbReference type="NCBI Taxonomy" id="323423"/>
    <lineage>
        <taxon>Bacteria</taxon>
        <taxon>Pseudomonadati</taxon>
        <taxon>Pseudomonadota</taxon>
        <taxon>Betaproteobacteria</taxon>
        <taxon>Burkholderiales</taxon>
        <taxon>Comamonadaceae</taxon>
        <taxon>Limnohabitans</taxon>
    </lineage>
</organism>
<dbReference type="InterPro" id="IPR011040">
    <property type="entry name" value="Sialidase"/>
</dbReference>
<protein>
    <recommendedName>
        <fullName evidence="2">Sialidase domain-containing protein</fullName>
    </recommendedName>
</protein>
<dbReference type="PANTHER" id="PTHR43752:SF2">
    <property type="entry name" value="BNR_ASP-BOX REPEAT FAMILY PROTEIN"/>
    <property type="match status" value="1"/>
</dbReference>
<keyword evidence="4" id="KW-1185">Reference proteome</keyword>
<evidence type="ECO:0000256" key="1">
    <source>
        <dbReference type="SAM" id="SignalP"/>
    </source>
</evidence>
<dbReference type="CDD" id="cd15482">
    <property type="entry name" value="Sialidase_non-viral"/>
    <property type="match status" value="1"/>
</dbReference>
<accession>A0A315EUG5</accession>
<dbReference type="Gene3D" id="2.120.10.10">
    <property type="match status" value="1"/>
</dbReference>
<keyword evidence="1" id="KW-0732">Signal</keyword>
<feature type="signal peptide" evidence="1">
    <location>
        <begin position="1"/>
        <end position="20"/>
    </location>
</feature>
<dbReference type="RefSeq" id="WP_108402217.1">
    <property type="nucleotide sequence ID" value="NZ_NESP01000001.1"/>
</dbReference>
<name>A0A315EUG5_9BURK</name>
<dbReference type="Proteomes" id="UP000251341">
    <property type="component" value="Unassembled WGS sequence"/>
</dbReference>
<dbReference type="InterPro" id="IPR036278">
    <property type="entry name" value="Sialidase_sf"/>
</dbReference>
<gene>
    <name evidence="3" type="ORF">B9Z44_08800</name>
</gene>
<sequence>MKTPTRLGLVLLLAVALGDAALRVSSPSGVMPVAVVPHAATELQACADYRVVREGLIPMPEGVPAAHASSLVAFPETHPLHAQKVVAAFWFAGTRESGADVQIASSTFDQARQAWDAPQWVVNRHTVGKDLGIQIRRIGNPVAWADARGRLHLFVVATGLGGWAASRVVHLIEQAPMQFKVVRTLPLTALVPAFNTSSLVRAVPLPLRDGGAVLPLYFEIGIKYGVAVRLSAEGEMQSITRITQRRDVLQPTLVAHSPTHWSAFMRDYSPTEMVAHSETLDAGAHWQDVGNLSLSNPGASIAALRLSSGGLMLAHNPAGRGREVLLLSTSANQPLSWTTRTLIDGVKADEYSYPTLVEVAQGSTLHGLPPDVWLSYTHMRKAIAFKQLRSNCSARLARSQP</sequence>